<comment type="subcellular location">
    <subcellularLocation>
        <location evidence="1">Mitochondrion</location>
    </subcellularLocation>
</comment>
<keyword evidence="3" id="KW-0809">Transit peptide</keyword>
<dbReference type="STRING" id="56484.A0A1Y2FUE3"/>
<keyword evidence="6" id="KW-1185">Reference proteome</keyword>
<dbReference type="PANTHER" id="PTHR28163">
    <property type="entry name" value="PROTEIN PET117 HOMOLOG, MITOCHONDRIAL"/>
    <property type="match status" value="1"/>
</dbReference>
<evidence type="ECO:0000313" key="6">
    <source>
        <dbReference type="Proteomes" id="UP000193685"/>
    </source>
</evidence>
<keyword evidence="4" id="KW-0496">Mitochondrion</keyword>
<accession>A0A1Y2FUE3</accession>
<dbReference type="Proteomes" id="UP000193685">
    <property type="component" value="Unassembled WGS sequence"/>
</dbReference>
<proteinExistence type="inferred from homology"/>
<protein>
    <submittedName>
        <fullName evidence="5">Cytochrome c oxidase assembly protein</fullName>
    </submittedName>
</protein>
<evidence type="ECO:0000256" key="3">
    <source>
        <dbReference type="ARBA" id="ARBA00022946"/>
    </source>
</evidence>
<reference evidence="5 6" key="1">
    <citation type="submission" date="2016-07" db="EMBL/GenBank/DDBJ databases">
        <title>Pervasive Adenine N6-methylation of Active Genes in Fungi.</title>
        <authorList>
            <consortium name="DOE Joint Genome Institute"/>
            <person name="Mondo S.J."/>
            <person name="Dannebaum R.O."/>
            <person name="Kuo R.C."/>
            <person name="Labutti K."/>
            <person name="Haridas S."/>
            <person name="Kuo A."/>
            <person name="Salamov A."/>
            <person name="Ahrendt S.R."/>
            <person name="Lipzen A."/>
            <person name="Sullivan W."/>
            <person name="Andreopoulos W.B."/>
            <person name="Clum A."/>
            <person name="Lindquist E."/>
            <person name="Daum C."/>
            <person name="Ramamoorthy G.K."/>
            <person name="Gryganskyi A."/>
            <person name="Culley D."/>
            <person name="Magnuson J.K."/>
            <person name="James T.Y."/>
            <person name="O'Malley M.A."/>
            <person name="Stajich J.E."/>
            <person name="Spatafora J.W."/>
            <person name="Visel A."/>
            <person name="Grigoriev I.V."/>
        </authorList>
    </citation>
    <scope>NUCLEOTIDE SEQUENCE [LARGE SCALE GENOMIC DNA]</scope>
    <source>
        <strain evidence="5 6">12-1054</strain>
    </source>
</reference>
<gene>
    <name evidence="5" type="ORF">BCR37DRAFT_376199</name>
</gene>
<evidence type="ECO:0000256" key="4">
    <source>
        <dbReference type="ARBA" id="ARBA00023128"/>
    </source>
</evidence>
<name>A0A1Y2FUE3_PROLT</name>
<dbReference type="Pfam" id="PF15786">
    <property type="entry name" value="PET117"/>
    <property type="match status" value="1"/>
</dbReference>
<comment type="caution">
    <text evidence="5">The sequence shown here is derived from an EMBL/GenBank/DDBJ whole genome shotgun (WGS) entry which is preliminary data.</text>
</comment>
<evidence type="ECO:0000256" key="2">
    <source>
        <dbReference type="ARBA" id="ARBA00008197"/>
    </source>
</evidence>
<dbReference type="AlphaFoldDB" id="A0A1Y2FUE3"/>
<dbReference type="OMA" id="EYKREQT"/>
<dbReference type="GeneID" id="63785153"/>
<dbReference type="RefSeq" id="XP_040727770.1">
    <property type="nucleotide sequence ID" value="XM_040868554.1"/>
</dbReference>
<organism evidence="5 6">
    <name type="scientific">Protomyces lactucae-debilis</name>
    <dbReference type="NCBI Taxonomy" id="2754530"/>
    <lineage>
        <taxon>Eukaryota</taxon>
        <taxon>Fungi</taxon>
        <taxon>Dikarya</taxon>
        <taxon>Ascomycota</taxon>
        <taxon>Taphrinomycotina</taxon>
        <taxon>Taphrinomycetes</taxon>
        <taxon>Taphrinales</taxon>
        <taxon>Protomycetaceae</taxon>
        <taxon>Protomyces</taxon>
    </lineage>
</organism>
<evidence type="ECO:0000256" key="1">
    <source>
        <dbReference type="ARBA" id="ARBA00004173"/>
    </source>
</evidence>
<dbReference type="InterPro" id="IPR031568">
    <property type="entry name" value="Pet117"/>
</dbReference>
<dbReference type="OrthoDB" id="76305at2759"/>
<dbReference type="EMBL" id="MCFI01000002">
    <property type="protein sequence ID" value="ORY86914.1"/>
    <property type="molecule type" value="Genomic_DNA"/>
</dbReference>
<dbReference type="GO" id="GO:0033617">
    <property type="term" value="P:mitochondrial respiratory chain complex IV assembly"/>
    <property type="evidence" value="ECO:0007669"/>
    <property type="project" value="TreeGrafter"/>
</dbReference>
<dbReference type="PANTHER" id="PTHR28163:SF1">
    <property type="entry name" value="PROTEIN PET117 HOMOLOG, MITOCHONDRIAL"/>
    <property type="match status" value="1"/>
</dbReference>
<comment type="similarity">
    <text evidence="2">Belongs to the PET117 family.</text>
</comment>
<dbReference type="GO" id="GO:0005739">
    <property type="term" value="C:mitochondrion"/>
    <property type="evidence" value="ECO:0007669"/>
    <property type="project" value="UniProtKB-SubCell"/>
</dbReference>
<evidence type="ECO:0000313" key="5">
    <source>
        <dbReference type="EMBL" id="ORY86914.1"/>
    </source>
</evidence>
<sequence length="74" mass="8571">MSRTAKATLGFVSLCTVATIYFVHYSQQADKDLMHMGVVRDEERQKQRKERTLELERQQALEAALKQSQSVRQT</sequence>